<dbReference type="AlphaFoldDB" id="A0A8C3MWZ0"/>
<reference evidence="2" key="1">
    <citation type="submission" date="2020-02" db="EMBL/GenBank/DDBJ databases">
        <authorList>
            <person name="Enbody D E."/>
            <person name="Pettersson E M."/>
        </authorList>
    </citation>
    <scope>NUCLEOTIDE SEQUENCE [LARGE SCALE GENOMIC DNA]</scope>
</reference>
<reference evidence="2" key="3">
    <citation type="submission" date="2025-09" db="UniProtKB">
        <authorList>
            <consortium name="Ensembl"/>
        </authorList>
    </citation>
    <scope>IDENTIFICATION</scope>
</reference>
<accession>A0A8C3MWZ0</accession>
<keyword evidence="1" id="KW-0175">Coiled coil</keyword>
<organism evidence="2 3">
    <name type="scientific">Geospiza parvula</name>
    <name type="common">Small tree-finch</name>
    <name type="synonym">Camarhynchus parvulus</name>
    <dbReference type="NCBI Taxonomy" id="87175"/>
    <lineage>
        <taxon>Eukaryota</taxon>
        <taxon>Metazoa</taxon>
        <taxon>Chordata</taxon>
        <taxon>Craniata</taxon>
        <taxon>Vertebrata</taxon>
        <taxon>Euteleostomi</taxon>
        <taxon>Archelosauria</taxon>
        <taxon>Archosauria</taxon>
        <taxon>Dinosauria</taxon>
        <taxon>Saurischia</taxon>
        <taxon>Theropoda</taxon>
        <taxon>Coelurosauria</taxon>
        <taxon>Aves</taxon>
        <taxon>Neognathae</taxon>
        <taxon>Neoaves</taxon>
        <taxon>Telluraves</taxon>
        <taxon>Australaves</taxon>
        <taxon>Passeriformes</taxon>
        <taxon>Thraupidae</taxon>
        <taxon>Camarhynchus</taxon>
    </lineage>
</organism>
<evidence type="ECO:0000256" key="1">
    <source>
        <dbReference type="ARBA" id="ARBA00023054"/>
    </source>
</evidence>
<sequence length="135" mass="15597">RPQEVMRTLRDSDRSDVLSLDLAPDGHRSIIQPKKVPNLIRESSSGCGGWLKPVHHYRGILPWHRAELLKVLESWRLRQLQEELQGHPPDLEQQLKKCHHRLEEQEVAGPGPDPCPRFLQVWDRLQKMKLAEAGA</sequence>
<name>A0A8C3MWZ0_GEOPR</name>
<dbReference type="Proteomes" id="UP000694382">
    <property type="component" value="Chromosome 26"/>
</dbReference>
<dbReference type="Pfam" id="PF06625">
    <property type="entry name" value="DUF1151"/>
    <property type="match status" value="1"/>
</dbReference>
<evidence type="ECO:0000313" key="3">
    <source>
        <dbReference type="Proteomes" id="UP000694382"/>
    </source>
</evidence>
<keyword evidence="3" id="KW-1185">Reference proteome</keyword>
<dbReference type="Ensembl" id="ENSCPVT00000013119.2">
    <property type="protein sequence ID" value="ENSCPVP00000012546.1"/>
    <property type="gene ID" value="ENSCPVG00000009183.2"/>
</dbReference>
<evidence type="ECO:0000313" key="2">
    <source>
        <dbReference type="Ensembl" id="ENSCPVP00000012546.1"/>
    </source>
</evidence>
<proteinExistence type="predicted"/>
<dbReference type="InterPro" id="IPR009533">
    <property type="entry name" value="FAM107"/>
</dbReference>
<protein>
    <submittedName>
        <fullName evidence="2">Uncharacterized protein</fullName>
    </submittedName>
</protein>
<reference evidence="2" key="2">
    <citation type="submission" date="2025-08" db="UniProtKB">
        <authorList>
            <consortium name="Ensembl"/>
        </authorList>
    </citation>
    <scope>IDENTIFICATION</scope>
</reference>